<evidence type="ECO:0000313" key="11">
    <source>
        <dbReference type="Proteomes" id="UP001250214"/>
    </source>
</evidence>
<feature type="transmembrane region" description="Helical" evidence="8">
    <location>
        <begin position="20"/>
        <end position="41"/>
    </location>
</feature>
<comment type="caution">
    <text evidence="10">The sequence shown here is derived from an EMBL/GenBank/DDBJ whole genome shotgun (WGS) entry which is preliminary data.</text>
</comment>
<dbReference type="EMBL" id="JAVLVT010000010">
    <property type="protein sequence ID" value="MDS1272164.1"/>
    <property type="molecule type" value="Genomic_DNA"/>
</dbReference>
<organism evidence="10 11">
    <name type="scientific">Lipingzhangella rawalii</name>
    <dbReference type="NCBI Taxonomy" id="2055835"/>
    <lineage>
        <taxon>Bacteria</taxon>
        <taxon>Bacillati</taxon>
        <taxon>Actinomycetota</taxon>
        <taxon>Actinomycetes</taxon>
        <taxon>Streptosporangiales</taxon>
        <taxon>Nocardiopsidaceae</taxon>
        <taxon>Lipingzhangella</taxon>
    </lineage>
</organism>
<keyword evidence="4 8" id="KW-1133">Transmembrane helix</keyword>
<evidence type="ECO:0000256" key="2">
    <source>
        <dbReference type="ARBA" id="ARBA00022448"/>
    </source>
</evidence>
<evidence type="ECO:0000256" key="6">
    <source>
        <dbReference type="ARBA" id="ARBA00023136"/>
    </source>
</evidence>
<dbReference type="SUPFAM" id="SSF81324">
    <property type="entry name" value="Voltage-gated potassium channels"/>
    <property type="match status" value="1"/>
</dbReference>
<accession>A0ABU2HC34</accession>
<gene>
    <name evidence="10" type="ORF">RIF23_17885</name>
</gene>
<dbReference type="PANTHER" id="PTHR11537">
    <property type="entry name" value="VOLTAGE-GATED POTASSIUM CHANNEL"/>
    <property type="match status" value="1"/>
</dbReference>
<feature type="transmembrane region" description="Helical" evidence="8">
    <location>
        <begin position="116"/>
        <end position="140"/>
    </location>
</feature>
<keyword evidence="11" id="KW-1185">Reference proteome</keyword>
<evidence type="ECO:0000259" key="9">
    <source>
        <dbReference type="Pfam" id="PF07885"/>
    </source>
</evidence>
<evidence type="ECO:0000256" key="1">
    <source>
        <dbReference type="ARBA" id="ARBA00004141"/>
    </source>
</evidence>
<dbReference type="PRINTS" id="PR00169">
    <property type="entry name" value="KCHANNEL"/>
</dbReference>
<evidence type="ECO:0000256" key="7">
    <source>
        <dbReference type="ARBA" id="ARBA00023303"/>
    </source>
</evidence>
<reference evidence="11" key="1">
    <citation type="submission" date="2023-07" db="EMBL/GenBank/DDBJ databases">
        <title>Novel species in the genus Lipingzhangella isolated from Sambhar Salt Lake.</title>
        <authorList>
            <person name="Jiya N."/>
            <person name="Kajale S."/>
            <person name="Sharma A."/>
        </authorList>
    </citation>
    <scope>NUCLEOTIDE SEQUENCE [LARGE SCALE GENOMIC DNA]</scope>
    <source>
        <strain evidence="11">LS1_29</strain>
    </source>
</reference>
<dbReference type="RefSeq" id="WP_310913733.1">
    <property type="nucleotide sequence ID" value="NZ_JAVLVT010000010.1"/>
</dbReference>
<dbReference type="PANTHER" id="PTHR11537:SF254">
    <property type="entry name" value="POTASSIUM VOLTAGE-GATED CHANNEL PROTEIN SHAB"/>
    <property type="match status" value="1"/>
</dbReference>
<feature type="transmembrane region" description="Helical" evidence="8">
    <location>
        <begin position="47"/>
        <end position="66"/>
    </location>
</feature>
<feature type="transmembrane region" description="Helical" evidence="8">
    <location>
        <begin position="187"/>
        <end position="207"/>
    </location>
</feature>
<evidence type="ECO:0000256" key="5">
    <source>
        <dbReference type="ARBA" id="ARBA00023065"/>
    </source>
</evidence>
<protein>
    <submittedName>
        <fullName evidence="10">Ion channel</fullName>
    </submittedName>
</protein>
<keyword evidence="3 8" id="KW-0812">Transmembrane</keyword>
<keyword evidence="5" id="KW-0406">Ion transport</keyword>
<evidence type="ECO:0000313" key="10">
    <source>
        <dbReference type="EMBL" id="MDS1272164.1"/>
    </source>
</evidence>
<sequence length="256" mass="27425">MGNAPVSERLARYEARSSPYLLALALAFIVVYGVPVVWPGLPDGLRLAFDIANWAIWGAFAVDLVVRTALAEQRLRFLATHPFDVLVVLVPALRMLRVLRAFTAAQVLVTRSGRLSLLHTTQAIVLATSLLVLIGALALLDAERGAEGATVENFGDALWWSLVTVTTVGYGDVVPATGIGRMVAGGLMLVGISLLGVVTATVASWFLGQTQSALDEQASSHQEYASGVEERLTALEERIENLRADLQLRDGPGSHQ</sequence>
<evidence type="ECO:0000256" key="4">
    <source>
        <dbReference type="ARBA" id="ARBA00022989"/>
    </source>
</evidence>
<dbReference type="Gene3D" id="1.20.5.110">
    <property type="match status" value="1"/>
</dbReference>
<evidence type="ECO:0000256" key="3">
    <source>
        <dbReference type="ARBA" id="ARBA00022692"/>
    </source>
</evidence>
<keyword evidence="2" id="KW-0813">Transport</keyword>
<keyword evidence="7" id="KW-0407">Ion channel</keyword>
<proteinExistence type="predicted"/>
<evidence type="ECO:0000256" key="8">
    <source>
        <dbReference type="SAM" id="Phobius"/>
    </source>
</evidence>
<dbReference type="Gene3D" id="1.10.287.70">
    <property type="match status" value="1"/>
</dbReference>
<keyword evidence="6 8" id="KW-0472">Membrane</keyword>
<name>A0ABU2HC34_9ACTN</name>
<dbReference type="Proteomes" id="UP001250214">
    <property type="component" value="Unassembled WGS sequence"/>
</dbReference>
<dbReference type="InterPro" id="IPR013099">
    <property type="entry name" value="K_chnl_dom"/>
</dbReference>
<dbReference type="InterPro" id="IPR028325">
    <property type="entry name" value="VG_K_chnl"/>
</dbReference>
<feature type="domain" description="Potassium channel" evidence="9">
    <location>
        <begin position="131"/>
        <end position="206"/>
    </location>
</feature>
<dbReference type="Pfam" id="PF07885">
    <property type="entry name" value="Ion_trans_2"/>
    <property type="match status" value="1"/>
</dbReference>
<comment type="subcellular location">
    <subcellularLocation>
        <location evidence="1">Membrane</location>
        <topology evidence="1">Multi-pass membrane protein</topology>
    </subcellularLocation>
</comment>